<name>A0A507AS51_9PEZI</name>
<dbReference type="PRINTS" id="PR00081">
    <property type="entry name" value="GDHRDH"/>
</dbReference>
<gene>
    <name evidence="3" type="ORF">E0L32_006702</name>
</gene>
<keyword evidence="2" id="KW-0560">Oxidoreductase</keyword>
<dbReference type="OrthoDB" id="191139at2759"/>
<dbReference type="InParanoid" id="A0A507AS51"/>
<dbReference type="GO" id="GO:0016491">
    <property type="term" value="F:oxidoreductase activity"/>
    <property type="evidence" value="ECO:0007669"/>
    <property type="project" value="UniProtKB-KW"/>
</dbReference>
<dbReference type="GeneID" id="41974149"/>
<dbReference type="RefSeq" id="XP_030994533.1">
    <property type="nucleotide sequence ID" value="XM_031141364.1"/>
</dbReference>
<evidence type="ECO:0000313" key="4">
    <source>
        <dbReference type="Proteomes" id="UP000319257"/>
    </source>
</evidence>
<accession>A0A507AS51</accession>
<comment type="caution">
    <text evidence="3">The sequence shown here is derived from an EMBL/GenBank/DDBJ whole genome shotgun (WGS) entry which is preliminary data.</text>
</comment>
<evidence type="ECO:0000256" key="1">
    <source>
        <dbReference type="ARBA" id="ARBA00006484"/>
    </source>
</evidence>
<reference evidence="3 4" key="1">
    <citation type="submission" date="2019-06" db="EMBL/GenBank/DDBJ databases">
        <title>Draft genome sequence of the filamentous fungus Phialemoniopsis curvata isolated from diesel fuel.</title>
        <authorList>
            <person name="Varaljay V.A."/>
            <person name="Lyon W.J."/>
            <person name="Crouch A.L."/>
            <person name="Drake C.E."/>
            <person name="Hollomon J.M."/>
            <person name="Nadeau L.J."/>
            <person name="Nunn H.S."/>
            <person name="Stevenson B.S."/>
            <person name="Bojanowski C.L."/>
            <person name="Crookes-Goodson W.J."/>
        </authorList>
    </citation>
    <scope>NUCLEOTIDE SEQUENCE [LARGE SCALE GENOMIC DNA]</scope>
    <source>
        <strain evidence="3 4">D216</strain>
    </source>
</reference>
<evidence type="ECO:0000313" key="3">
    <source>
        <dbReference type="EMBL" id="TPX12822.1"/>
    </source>
</evidence>
<organism evidence="3 4">
    <name type="scientific">Thyridium curvatum</name>
    <dbReference type="NCBI Taxonomy" id="1093900"/>
    <lineage>
        <taxon>Eukaryota</taxon>
        <taxon>Fungi</taxon>
        <taxon>Dikarya</taxon>
        <taxon>Ascomycota</taxon>
        <taxon>Pezizomycotina</taxon>
        <taxon>Sordariomycetes</taxon>
        <taxon>Sordariomycetidae</taxon>
        <taxon>Thyridiales</taxon>
        <taxon>Thyridiaceae</taxon>
        <taxon>Thyridium</taxon>
    </lineage>
</organism>
<dbReference type="AlphaFoldDB" id="A0A507AS51"/>
<comment type="similarity">
    <text evidence="1">Belongs to the short-chain dehydrogenases/reductases (SDR) family.</text>
</comment>
<dbReference type="SUPFAM" id="SSF51735">
    <property type="entry name" value="NAD(P)-binding Rossmann-fold domains"/>
    <property type="match status" value="1"/>
</dbReference>
<protein>
    <submittedName>
        <fullName evidence="3">Uncharacterized protein</fullName>
    </submittedName>
</protein>
<dbReference type="Gene3D" id="3.40.50.720">
    <property type="entry name" value="NAD(P)-binding Rossmann-like Domain"/>
    <property type="match status" value="1"/>
</dbReference>
<dbReference type="InterPro" id="IPR036291">
    <property type="entry name" value="NAD(P)-bd_dom_sf"/>
</dbReference>
<dbReference type="InterPro" id="IPR002347">
    <property type="entry name" value="SDR_fam"/>
</dbReference>
<dbReference type="Pfam" id="PF00106">
    <property type="entry name" value="adh_short"/>
    <property type="match status" value="1"/>
</dbReference>
<proteinExistence type="inferred from homology"/>
<keyword evidence="4" id="KW-1185">Reference proteome</keyword>
<dbReference type="PANTHER" id="PTHR24320">
    <property type="entry name" value="RETINOL DEHYDROGENASE"/>
    <property type="match status" value="1"/>
</dbReference>
<dbReference type="EMBL" id="SKBQ01000039">
    <property type="protein sequence ID" value="TPX12822.1"/>
    <property type="molecule type" value="Genomic_DNA"/>
</dbReference>
<dbReference type="Proteomes" id="UP000319257">
    <property type="component" value="Unassembled WGS sequence"/>
</dbReference>
<dbReference type="PANTHER" id="PTHR24320:SF152">
    <property type="entry name" value="SHORT-CHAIN DEHYDROGENASE_REDUCTASE FAMILY PROTEIN"/>
    <property type="match status" value="1"/>
</dbReference>
<dbReference type="STRING" id="1093900.A0A507AS51"/>
<evidence type="ECO:0000256" key="2">
    <source>
        <dbReference type="ARBA" id="ARBA00023002"/>
    </source>
</evidence>
<sequence length="345" mass="37482">MAKAGSILITGANGGLGSSIVSRVVSSGLGSRYHGIYTVRTPKGAEPVRASIEKCNRRRPQHTYDFVNLDLSSLDSTRACARDINGRVADGSLPRIRALVLNAGYQESTTLEFSDDGFDMTFQVNFLSHFLFTLMVLQSMDKEKGRVMVVGSWSHDDPRNKVGPVSEAFKGMDTLFSTTEALARGTWSTPQEDPTLCSGFRRYGASKLCELLFMHELAARLAKDPELSNITIAGLDPGAMSTGLLRRGSWFMTTIGAPLLRIGAVATTYFSPNGMFRTTDKSAADALRASFDVEGEKGKALYFNGSELCDTSAEARDEAKRGMLWTDSVGYAQIKAGDTALAHWQ</sequence>